<evidence type="ECO:0000313" key="3">
    <source>
        <dbReference type="Proteomes" id="UP000652681"/>
    </source>
</evidence>
<keyword evidence="1" id="KW-0175">Coiled coil</keyword>
<evidence type="ECO:0000313" key="2">
    <source>
        <dbReference type="EMBL" id="MBC9812773.1"/>
    </source>
</evidence>
<dbReference type="AlphaFoldDB" id="A0A8J6TZY1"/>
<gene>
    <name evidence="2" type="ORF">H9Y05_09845</name>
</gene>
<comment type="caution">
    <text evidence="2">The sequence shown here is derived from an EMBL/GenBank/DDBJ whole genome shotgun (WGS) entry which is preliminary data.</text>
</comment>
<sequence length="149" mass="17670">MSDRENVFELQQYFDASLREVNVSLPSIYLSAQILLIYYLNKMIDNPICTYDFMIKIDNEIMKQVDWASELAISKTQYVGQELGLGKMYIWYGELQDFEDGSMLLYYNNLSRNKQKEKLIEELIDEAKIVKDKIELELNKHPYLLISYK</sequence>
<keyword evidence="3" id="KW-1185">Reference proteome</keyword>
<organism evidence="2 3">
    <name type="scientific">Taishania pollutisoli</name>
    <dbReference type="NCBI Taxonomy" id="2766479"/>
    <lineage>
        <taxon>Bacteria</taxon>
        <taxon>Pseudomonadati</taxon>
        <taxon>Bacteroidota</taxon>
        <taxon>Flavobacteriia</taxon>
        <taxon>Flavobacteriales</taxon>
        <taxon>Crocinitomicaceae</taxon>
        <taxon>Taishania</taxon>
    </lineage>
</organism>
<reference evidence="2" key="1">
    <citation type="submission" date="2020-09" db="EMBL/GenBank/DDBJ databases">
        <title>Taishania pollutisoli gen. nov., sp. nov., Isolated from Tetrabromobisphenol A-Contaminated Soil.</title>
        <authorList>
            <person name="Chen Q."/>
        </authorList>
    </citation>
    <scope>NUCLEOTIDE SEQUENCE</scope>
    <source>
        <strain evidence="2">CZZ-1</strain>
    </source>
</reference>
<dbReference type="EMBL" id="JACVEL010000006">
    <property type="protein sequence ID" value="MBC9812773.1"/>
    <property type="molecule type" value="Genomic_DNA"/>
</dbReference>
<protein>
    <submittedName>
        <fullName evidence="2">Uncharacterized protein</fullName>
    </submittedName>
</protein>
<feature type="coiled-coil region" evidence="1">
    <location>
        <begin position="113"/>
        <end position="140"/>
    </location>
</feature>
<proteinExistence type="predicted"/>
<name>A0A8J6TZY1_9FLAO</name>
<dbReference type="Proteomes" id="UP000652681">
    <property type="component" value="Unassembled WGS sequence"/>
</dbReference>
<evidence type="ECO:0000256" key="1">
    <source>
        <dbReference type="SAM" id="Coils"/>
    </source>
</evidence>
<accession>A0A8J6TZY1</accession>